<feature type="transmembrane region" description="Helical" evidence="6">
    <location>
        <begin position="95"/>
        <end position="111"/>
    </location>
</feature>
<sequence>MEALFLSTAVVALAEMGDKTQLLAFLLAAKLKRRVPIIFGILVATLANHFFAGYVGVWFARLVSPEVLRWIVALSFFAFGLWALRPDKLEGDRRLAGAGAFLTTLIAFFWVEMGDKTQLATVALAARYESLVTVVLGTTLGMMIANIPAVWIGEALAHRINMKAMRWVAAGLFVLLGVLALFAPTTGIGIGRGIESTRLLSQTRIEMDDAFAYVRRRADPSTSGFTTLVGVPDA</sequence>
<gene>
    <name evidence="7" type="ORF">A2W18_09605</name>
</gene>
<feature type="transmembrane region" description="Helical" evidence="6">
    <location>
        <begin position="67"/>
        <end position="83"/>
    </location>
</feature>
<evidence type="ECO:0000256" key="6">
    <source>
        <dbReference type="RuleBase" id="RU365102"/>
    </source>
</evidence>
<evidence type="ECO:0000256" key="1">
    <source>
        <dbReference type="ARBA" id="ARBA00004141"/>
    </source>
</evidence>
<proteinExistence type="inferred from homology"/>
<dbReference type="GO" id="GO:0046873">
    <property type="term" value="F:metal ion transmembrane transporter activity"/>
    <property type="evidence" value="ECO:0007669"/>
    <property type="project" value="InterPro"/>
</dbReference>
<comment type="caution">
    <text evidence="7">The sequence shown here is derived from an EMBL/GenBank/DDBJ whole genome shotgun (WGS) entry which is preliminary data.</text>
</comment>
<comment type="subcellular location">
    <subcellularLocation>
        <location evidence="1 6">Membrane</location>
        <topology evidence="1 6">Multi-pass membrane protein</topology>
    </subcellularLocation>
</comment>
<keyword evidence="4 6" id="KW-1133">Transmembrane helix</keyword>
<dbReference type="PANTHER" id="PTHR12608:SF1">
    <property type="entry name" value="TRANSMEMBRANE PROTEIN 165"/>
    <property type="match status" value="1"/>
</dbReference>
<evidence type="ECO:0000313" key="7">
    <source>
        <dbReference type="EMBL" id="OGI67701.1"/>
    </source>
</evidence>
<evidence type="ECO:0000256" key="3">
    <source>
        <dbReference type="ARBA" id="ARBA00022692"/>
    </source>
</evidence>
<evidence type="ECO:0000256" key="2">
    <source>
        <dbReference type="ARBA" id="ARBA00009190"/>
    </source>
</evidence>
<organism evidence="7 8">
    <name type="scientific">Candidatus Muproteobacteria bacterium RBG_16_60_9</name>
    <dbReference type="NCBI Taxonomy" id="1817755"/>
    <lineage>
        <taxon>Bacteria</taxon>
        <taxon>Pseudomonadati</taxon>
        <taxon>Pseudomonadota</taxon>
        <taxon>Candidatus Muproteobacteria</taxon>
    </lineage>
</organism>
<protein>
    <recommendedName>
        <fullName evidence="6">GDT1 family protein</fullName>
    </recommendedName>
</protein>
<name>A0A1F6VDG8_9PROT</name>
<dbReference type="PANTHER" id="PTHR12608">
    <property type="entry name" value="TRANSMEMBRANE PROTEIN HTP-1 RELATED"/>
    <property type="match status" value="1"/>
</dbReference>
<feature type="transmembrane region" description="Helical" evidence="6">
    <location>
        <begin position="131"/>
        <end position="152"/>
    </location>
</feature>
<dbReference type="Proteomes" id="UP000179076">
    <property type="component" value="Unassembled WGS sequence"/>
</dbReference>
<dbReference type="InterPro" id="IPR001727">
    <property type="entry name" value="GDT1-like"/>
</dbReference>
<dbReference type="Pfam" id="PF01169">
    <property type="entry name" value="GDT1"/>
    <property type="match status" value="2"/>
</dbReference>
<keyword evidence="5 6" id="KW-0472">Membrane</keyword>
<comment type="similarity">
    <text evidence="2 6">Belongs to the GDT1 family.</text>
</comment>
<reference evidence="7 8" key="1">
    <citation type="journal article" date="2016" name="Nat. Commun.">
        <title>Thousands of microbial genomes shed light on interconnected biogeochemical processes in an aquifer system.</title>
        <authorList>
            <person name="Anantharaman K."/>
            <person name="Brown C.T."/>
            <person name="Hug L.A."/>
            <person name="Sharon I."/>
            <person name="Castelle C.J."/>
            <person name="Probst A.J."/>
            <person name="Thomas B.C."/>
            <person name="Singh A."/>
            <person name="Wilkins M.J."/>
            <person name="Karaoz U."/>
            <person name="Brodie E.L."/>
            <person name="Williams K.H."/>
            <person name="Hubbard S.S."/>
            <person name="Banfield J.F."/>
        </authorList>
    </citation>
    <scope>NUCLEOTIDE SEQUENCE [LARGE SCALE GENOMIC DNA]</scope>
</reference>
<evidence type="ECO:0000313" key="8">
    <source>
        <dbReference type="Proteomes" id="UP000179076"/>
    </source>
</evidence>
<feature type="transmembrane region" description="Helical" evidence="6">
    <location>
        <begin position="164"/>
        <end position="183"/>
    </location>
</feature>
<evidence type="ECO:0000256" key="4">
    <source>
        <dbReference type="ARBA" id="ARBA00022989"/>
    </source>
</evidence>
<keyword evidence="3 6" id="KW-0812">Transmembrane</keyword>
<evidence type="ECO:0000256" key="5">
    <source>
        <dbReference type="ARBA" id="ARBA00023136"/>
    </source>
</evidence>
<dbReference type="GO" id="GO:0016020">
    <property type="term" value="C:membrane"/>
    <property type="evidence" value="ECO:0007669"/>
    <property type="project" value="UniProtKB-SubCell"/>
</dbReference>
<dbReference type="EMBL" id="MFSP01000049">
    <property type="protein sequence ID" value="OGI67701.1"/>
    <property type="molecule type" value="Genomic_DNA"/>
</dbReference>
<feature type="transmembrane region" description="Helical" evidence="6">
    <location>
        <begin position="38"/>
        <end position="60"/>
    </location>
</feature>
<accession>A0A1F6VDG8</accession>
<dbReference type="AlphaFoldDB" id="A0A1F6VDG8"/>